<evidence type="ECO:0000256" key="4">
    <source>
        <dbReference type="ARBA" id="ARBA00022737"/>
    </source>
</evidence>
<dbReference type="Gene3D" id="2.130.10.10">
    <property type="entry name" value="YVTN repeat-like/Quinoprotein amine dehydrogenase"/>
    <property type="match status" value="2"/>
</dbReference>
<name>A0A8J6FWK6_MICOH</name>
<comment type="caution">
    <text evidence="5">The sequence shown here is derived from an EMBL/GenBank/DDBJ whole genome shotgun (WGS) entry which is preliminary data.</text>
</comment>
<evidence type="ECO:0000313" key="6">
    <source>
        <dbReference type="Proteomes" id="UP000710432"/>
    </source>
</evidence>
<dbReference type="GO" id="GO:0045504">
    <property type="term" value="F:dynein heavy chain binding"/>
    <property type="evidence" value="ECO:0007669"/>
    <property type="project" value="TreeGrafter"/>
</dbReference>
<dbReference type="SUPFAM" id="SSF50978">
    <property type="entry name" value="WD40 repeat-like"/>
    <property type="match status" value="1"/>
</dbReference>
<keyword evidence="3" id="KW-0853">WD repeat</keyword>
<dbReference type="InterPro" id="IPR001680">
    <property type="entry name" value="WD40_rpt"/>
</dbReference>
<organism evidence="5 6">
    <name type="scientific">Microtus ochrogaster</name>
    <name type="common">Prairie vole</name>
    <dbReference type="NCBI Taxonomy" id="79684"/>
    <lineage>
        <taxon>Eukaryota</taxon>
        <taxon>Metazoa</taxon>
        <taxon>Chordata</taxon>
        <taxon>Craniata</taxon>
        <taxon>Vertebrata</taxon>
        <taxon>Euteleostomi</taxon>
        <taxon>Mammalia</taxon>
        <taxon>Eutheria</taxon>
        <taxon>Euarchontoglires</taxon>
        <taxon>Glires</taxon>
        <taxon>Rodentia</taxon>
        <taxon>Myomorpha</taxon>
        <taxon>Muroidea</taxon>
        <taxon>Cricetidae</taxon>
        <taxon>Arvicolinae</taxon>
        <taxon>Microtus</taxon>
    </lineage>
</organism>
<evidence type="ECO:0000256" key="3">
    <source>
        <dbReference type="ARBA" id="ARBA00022574"/>
    </source>
</evidence>
<dbReference type="Pfam" id="PF00400">
    <property type="entry name" value="WD40"/>
    <property type="match status" value="1"/>
</dbReference>
<reference evidence="5" key="1">
    <citation type="submission" date="2020-03" db="EMBL/GenBank/DDBJ databases">
        <title>Studies in the Genomics of Life Span.</title>
        <authorList>
            <person name="Glass D."/>
        </authorList>
    </citation>
    <scope>NUCLEOTIDE SEQUENCE</scope>
    <source>
        <strain evidence="5">LTLLF</strain>
        <tissue evidence="5">Muscle</tissue>
    </source>
</reference>
<accession>A0A8J6FWK6</accession>
<dbReference type="InterPro" id="IPR015943">
    <property type="entry name" value="WD40/YVTN_repeat-like_dom_sf"/>
</dbReference>
<dbReference type="PANTHER" id="PTHR12442">
    <property type="entry name" value="DYNEIN INTERMEDIATE CHAIN"/>
    <property type="match status" value="1"/>
</dbReference>
<dbReference type="FunFam" id="2.130.10.10:FF:000507">
    <property type="entry name" value="WD repeat domain 34"/>
    <property type="match status" value="1"/>
</dbReference>
<dbReference type="Proteomes" id="UP000710432">
    <property type="component" value="Unassembled WGS sequence"/>
</dbReference>
<dbReference type="GO" id="GO:0042073">
    <property type="term" value="P:intraciliary transport"/>
    <property type="evidence" value="ECO:0007669"/>
    <property type="project" value="TreeGrafter"/>
</dbReference>
<dbReference type="PANTHER" id="PTHR12442:SF26">
    <property type="entry name" value="CYTOPLASMIC DYNEIN 2 INTERMEDIATE CHAIN 2"/>
    <property type="match status" value="1"/>
</dbReference>
<dbReference type="GO" id="GO:0005868">
    <property type="term" value="C:cytoplasmic dynein complex"/>
    <property type="evidence" value="ECO:0007669"/>
    <property type="project" value="TreeGrafter"/>
</dbReference>
<evidence type="ECO:0000313" key="5">
    <source>
        <dbReference type="EMBL" id="KAH0499984.1"/>
    </source>
</evidence>
<dbReference type="InterPro" id="IPR036322">
    <property type="entry name" value="WD40_repeat_dom_sf"/>
</dbReference>
<dbReference type="InterPro" id="IPR050687">
    <property type="entry name" value="Dynein_IC"/>
</dbReference>
<sequence>MDLEFKARTGLFLQVSCLHTLVYPPAQGQGLHVTSISWNATGSVLACAYGRLDDGDWSTLKSYVCTWNLDRQGLKPQQPSVVVEVPSAVMCLAFHPTQPSHIAGGLYSGEVLVWDAGRPEDPLLWRTGLTDDTHTDPVYQVLWLPEPRHSHRFQVLSAATDGRVLLWRGSGTGQLRLSKGFALAVQQLPRSTKLKKVRTRAQGSWALGACRCSSLCLLALSHKYLFAVRWSPVRPLVFAAASGEGDVQLFDLQKSSQKPTVSITQTHDGSPVYCLEFNSQQTQLLAAGDAKGTVKVWRLSTAFTEQGPRETEDLNQLEAEVAT</sequence>
<gene>
    <name evidence="5" type="ORF">LTLLF_203285</name>
</gene>
<dbReference type="GO" id="GO:0045503">
    <property type="term" value="F:dynein light chain binding"/>
    <property type="evidence" value="ECO:0007669"/>
    <property type="project" value="TreeGrafter"/>
</dbReference>
<dbReference type="SMART" id="SM00320">
    <property type="entry name" value="WD40"/>
    <property type="match status" value="4"/>
</dbReference>
<evidence type="ECO:0000256" key="2">
    <source>
        <dbReference type="ARBA" id="ARBA00022490"/>
    </source>
</evidence>
<keyword evidence="2" id="KW-0963">Cytoplasm</keyword>
<keyword evidence="4" id="KW-0677">Repeat</keyword>
<evidence type="ECO:0000256" key="1">
    <source>
        <dbReference type="ARBA" id="ARBA00004496"/>
    </source>
</evidence>
<dbReference type="EMBL" id="JAATJU010028026">
    <property type="protein sequence ID" value="KAH0499984.1"/>
    <property type="molecule type" value="Genomic_DNA"/>
</dbReference>
<protein>
    <submittedName>
        <fullName evidence="5">WD repeat-containing protein 34</fullName>
    </submittedName>
</protein>
<dbReference type="GO" id="GO:0097014">
    <property type="term" value="C:ciliary plasm"/>
    <property type="evidence" value="ECO:0007669"/>
    <property type="project" value="TreeGrafter"/>
</dbReference>
<dbReference type="AlphaFoldDB" id="A0A8J6FWK6"/>
<comment type="subcellular location">
    <subcellularLocation>
        <location evidence="1">Cytoplasm</location>
    </subcellularLocation>
</comment>
<proteinExistence type="predicted"/>